<accession>A0AAE1VAH6</accession>
<dbReference type="EMBL" id="JAVYJV010000014">
    <property type="protein sequence ID" value="KAK4354234.1"/>
    <property type="molecule type" value="Genomic_DNA"/>
</dbReference>
<keyword evidence="3" id="KW-1185">Reference proteome</keyword>
<feature type="region of interest" description="Disordered" evidence="1">
    <location>
        <begin position="296"/>
        <end position="329"/>
    </location>
</feature>
<dbReference type="AlphaFoldDB" id="A0AAE1VAH6"/>
<gene>
    <name evidence="2" type="ORF">RND71_026428</name>
</gene>
<feature type="compositionally biased region" description="Basic residues" evidence="1">
    <location>
        <begin position="296"/>
        <end position="305"/>
    </location>
</feature>
<organism evidence="2 3">
    <name type="scientific">Anisodus tanguticus</name>
    <dbReference type="NCBI Taxonomy" id="243964"/>
    <lineage>
        <taxon>Eukaryota</taxon>
        <taxon>Viridiplantae</taxon>
        <taxon>Streptophyta</taxon>
        <taxon>Embryophyta</taxon>
        <taxon>Tracheophyta</taxon>
        <taxon>Spermatophyta</taxon>
        <taxon>Magnoliopsida</taxon>
        <taxon>eudicotyledons</taxon>
        <taxon>Gunneridae</taxon>
        <taxon>Pentapetalae</taxon>
        <taxon>asterids</taxon>
        <taxon>lamiids</taxon>
        <taxon>Solanales</taxon>
        <taxon>Solanaceae</taxon>
        <taxon>Solanoideae</taxon>
        <taxon>Hyoscyameae</taxon>
        <taxon>Anisodus</taxon>
    </lineage>
</organism>
<comment type="caution">
    <text evidence="2">The sequence shown here is derived from an EMBL/GenBank/DDBJ whole genome shotgun (WGS) entry which is preliminary data.</text>
</comment>
<proteinExistence type="predicted"/>
<evidence type="ECO:0000313" key="2">
    <source>
        <dbReference type="EMBL" id="KAK4354234.1"/>
    </source>
</evidence>
<sequence length="329" mass="38406">MEIHEDSFPDEVICLERSARTLDLTHNKLAIALISQASDSYLSSQFKHKNKSLRENVQQIYLKEKHCFFLLTWLQRKIISWKHHRLYCFTKTLTPNPEMCYLQFKGCANLHKSVIDLILLLAIGNWVAQMPLNLLRECKSLQNIALHGNPISMDQFQQVKFAEVGWNCVSFDFDEKALLLLILHESFSSLSTVYHGLYALTWRNRESHIRYVTGIGMSTSFMIWLQSIKRQTSLESPTNLKTFIKEYFLEKKFPRDMMYEMRIHEVKDTQEDESMELNAMKIAREGDLSLREIKKMKKTSTKAKSTRYSSLPPRVATRNSKAKHANCQG</sequence>
<feature type="compositionally biased region" description="Basic residues" evidence="1">
    <location>
        <begin position="320"/>
        <end position="329"/>
    </location>
</feature>
<evidence type="ECO:0000256" key="1">
    <source>
        <dbReference type="SAM" id="MobiDB-lite"/>
    </source>
</evidence>
<name>A0AAE1VAH6_9SOLA</name>
<protein>
    <submittedName>
        <fullName evidence="2">Uncharacterized protein</fullName>
    </submittedName>
</protein>
<reference evidence="2" key="1">
    <citation type="submission" date="2023-12" db="EMBL/GenBank/DDBJ databases">
        <title>Genome assembly of Anisodus tanguticus.</title>
        <authorList>
            <person name="Wang Y.-J."/>
        </authorList>
    </citation>
    <scope>NUCLEOTIDE SEQUENCE</scope>
    <source>
        <strain evidence="2">KB-2021</strain>
        <tissue evidence="2">Leaf</tissue>
    </source>
</reference>
<evidence type="ECO:0000313" key="3">
    <source>
        <dbReference type="Proteomes" id="UP001291623"/>
    </source>
</evidence>
<dbReference type="Proteomes" id="UP001291623">
    <property type="component" value="Unassembled WGS sequence"/>
</dbReference>